<keyword evidence="2" id="KW-0732">Signal</keyword>
<evidence type="ECO:0000313" key="3">
    <source>
        <dbReference type="EMBL" id="RKS25187.1"/>
    </source>
</evidence>
<dbReference type="Proteomes" id="UP000277579">
    <property type="component" value="Unassembled WGS sequence"/>
</dbReference>
<reference evidence="3 4" key="1">
    <citation type="submission" date="2018-10" db="EMBL/GenBank/DDBJ databases">
        <title>Genomic Encyclopedia of Archaeal and Bacterial Type Strains, Phase II (KMG-II): from individual species to whole genera.</title>
        <authorList>
            <person name="Goeker M."/>
        </authorList>
    </citation>
    <scope>NUCLEOTIDE SEQUENCE [LARGE SCALE GENOMIC DNA]</scope>
    <source>
        <strain evidence="3 4">DSM 29537</strain>
    </source>
</reference>
<organism evidence="3 4">
    <name type="scientific">Flavobacterium endophyticum</name>
    <dbReference type="NCBI Taxonomy" id="1540163"/>
    <lineage>
        <taxon>Bacteria</taxon>
        <taxon>Pseudomonadati</taxon>
        <taxon>Bacteroidota</taxon>
        <taxon>Flavobacteriia</taxon>
        <taxon>Flavobacteriales</taxon>
        <taxon>Flavobacteriaceae</taxon>
        <taxon>Flavobacterium</taxon>
    </lineage>
</organism>
<dbReference type="InterPro" id="IPR025737">
    <property type="entry name" value="FApF"/>
</dbReference>
<feature type="chain" id="PRO_5019843146" evidence="2">
    <location>
        <begin position="28"/>
        <end position="327"/>
    </location>
</feature>
<name>A0A495MGS3_9FLAO</name>
<gene>
    <name evidence="3" type="ORF">CLV94_0217</name>
</gene>
<feature type="compositionally biased region" description="Basic and acidic residues" evidence="1">
    <location>
        <begin position="311"/>
        <end position="327"/>
    </location>
</feature>
<feature type="region of interest" description="Disordered" evidence="1">
    <location>
        <begin position="295"/>
        <end position="327"/>
    </location>
</feature>
<evidence type="ECO:0000256" key="1">
    <source>
        <dbReference type="SAM" id="MobiDB-lite"/>
    </source>
</evidence>
<comment type="caution">
    <text evidence="3">The sequence shown here is derived from an EMBL/GenBank/DDBJ whole genome shotgun (WGS) entry which is preliminary data.</text>
</comment>
<proteinExistence type="predicted"/>
<keyword evidence="4" id="KW-1185">Reference proteome</keyword>
<sequence>MKTTENMSKLRFASLLFFAFCSSAIYAQFTDDINSNRPGESMSGFSVGKTVFQAEAGIYALAEDHDLLNYDAKGFGLDLALRYGAFLEQLEFIMNLQYQADQYNTVLESENRNAVKKLTLGAKYLIYDPFKNYEEKVNIYSWKANHRFKWRQFIPAVGVYAGANINFSNNPYTFPTDPKISPKLMVITQNHFGSRYVFVMNIIADRITTDYPSYGIIATMTRGFNEKWSGFLELQGYQSDYYSDAIGRVGAAYLLQPNLQVDASISKNIKDTPSIFYGGVGVSWRFDGFYKDIMIQGPDKSDKKDKKKDKKKEEEKKRIDEVGGEKE</sequence>
<protein>
    <submittedName>
        <fullName evidence="3">Outer membrane putative beta-barrel porin/alpha-amylase</fullName>
    </submittedName>
</protein>
<dbReference type="Pfam" id="PF13557">
    <property type="entry name" value="Phenol_MetA_deg"/>
    <property type="match status" value="1"/>
</dbReference>
<evidence type="ECO:0000313" key="4">
    <source>
        <dbReference type="Proteomes" id="UP000277579"/>
    </source>
</evidence>
<dbReference type="AlphaFoldDB" id="A0A495MGS3"/>
<accession>A0A495MGS3</accession>
<dbReference type="EMBL" id="RBLC01000001">
    <property type="protein sequence ID" value="RKS25187.1"/>
    <property type="molecule type" value="Genomic_DNA"/>
</dbReference>
<feature type="signal peptide" evidence="2">
    <location>
        <begin position="1"/>
        <end position="27"/>
    </location>
</feature>
<evidence type="ECO:0000256" key="2">
    <source>
        <dbReference type="SAM" id="SignalP"/>
    </source>
</evidence>